<dbReference type="Pfam" id="PF23559">
    <property type="entry name" value="WHD_DRP"/>
    <property type="match status" value="1"/>
</dbReference>
<reference evidence="7" key="2">
    <citation type="submission" date="2016-12" db="EMBL/GenBank/DDBJ databases">
        <title>WGS assembly of Prunus persica.</title>
        <authorList>
            <person name="Verde I."/>
            <person name="Jenkins J."/>
            <person name="Dondini L."/>
            <person name="Micali S."/>
            <person name="Pagliarani G."/>
            <person name="Vendramin E."/>
            <person name="Paris R."/>
            <person name="Aramini V."/>
            <person name="Gazza L."/>
            <person name="Rossini L."/>
            <person name="Bassi D."/>
            <person name="Troggio M."/>
            <person name="Shu S."/>
            <person name="Grimwood J.H."/>
            <person name="Tartarini S."/>
            <person name="Dettori M.T."/>
            <person name="Schmutz J."/>
        </authorList>
    </citation>
    <scope>NUCLEOTIDE SEQUENCE</scope>
</reference>
<dbReference type="InterPro" id="IPR042197">
    <property type="entry name" value="Apaf_helical"/>
</dbReference>
<dbReference type="InterPro" id="IPR058922">
    <property type="entry name" value="WHD_DRP"/>
</dbReference>
<dbReference type="AlphaFoldDB" id="A0A251RHW5"/>
<dbReference type="Pfam" id="PF00931">
    <property type="entry name" value="NB-ARC"/>
    <property type="match status" value="1"/>
</dbReference>
<dbReference type="SUPFAM" id="SSF52540">
    <property type="entry name" value="P-loop containing nucleoside triphosphate hydrolases"/>
    <property type="match status" value="1"/>
</dbReference>
<name>A0A251RHW5_PRUPE</name>
<dbReference type="SUPFAM" id="SSF52058">
    <property type="entry name" value="L domain-like"/>
    <property type="match status" value="2"/>
</dbReference>
<evidence type="ECO:0000259" key="4">
    <source>
        <dbReference type="Pfam" id="PF00931"/>
    </source>
</evidence>
<sequence>GTSDGSKIILTTRSEAVAAITSAAPPYPLEALSKDDCWNLFKQLAFSEGKEDEFQSLLPIGEQIVDKCKGVPLVAKTLGSLLRLKRQETEWSNVQKSELWSDNGGENRILTILRLSYNHLPSHLKPCFAYCSVFPKNYEINKEKLIHQWVAQGLIDDQESFLNMEDIGNEYFNNLLMMSFFQGIRKSDDDEVMTEFTMHDLIHDLAKSVSGKEFMTLGHDNVRSNFIEILYPTDGFSKIRHASVVSNPSSYLIPKALCKAKKLRTLNLLSPREDSEQVPPAVVSTFKHLRVLNLSGYDTKRLHRSIGGELRELPRGTARLIRLRHLHIDNCAKLYYMPPSIGNLCQLRTLPVFIVGCKIEDDITELLRLSNLQGKLKITHLERVRSIYDGHMYIMSWMSLRNFYSLELLWGNVDEGKSASNTSSRQSPRRNPLADLEVCNCLKPNHYIRKLSIKGYSGETFPDWMNMSGLENLTQVNLINCENCESLPTLGKLPVLKILNIQGMHSIINIGVEFSGEGDRSFSSLKELTLRDFPELKTWSIVDSAEAFICLDKLIITECPLLRSMPWFPRLQYLELQKCNQLIVRSASELNTLSTLVIDFFQDLFFLPKKLLQNNSRLKSLKIGCCEKLETLPHGLKSLTSLENLEIVECPSLICLPEEGMEGLCSLRSFSIENCAGLTSLPMGMKHLTALDNLTIMSCSNLVHLPDNFHCLVELRSVTIINCEKLTSLPEGMQHLKKLQILELRMCPKLTELPNWVEHLVSLRSLAISQCPNIRSLPEGLGRLSALQHLSIRDCPDLEHHYERGKGEGWEKISHVPYTYVESSALQQRQHIASTSQNP</sequence>
<feature type="domain" description="R13L1/DRL21-like LRR repeat region" evidence="6">
    <location>
        <begin position="363"/>
        <end position="504"/>
    </location>
</feature>
<dbReference type="Pfam" id="PF25019">
    <property type="entry name" value="LRR_R13L1-DRL21"/>
    <property type="match status" value="1"/>
</dbReference>
<dbReference type="EMBL" id="CM007651">
    <property type="protein sequence ID" value="ONI35527.1"/>
    <property type="molecule type" value="Genomic_DNA"/>
</dbReference>
<dbReference type="GO" id="GO:0043531">
    <property type="term" value="F:ADP binding"/>
    <property type="evidence" value="ECO:0007669"/>
    <property type="project" value="InterPro"/>
</dbReference>
<dbReference type="Gene3D" id="1.10.10.10">
    <property type="entry name" value="Winged helix-like DNA-binding domain superfamily/Winged helix DNA-binding domain"/>
    <property type="match status" value="1"/>
</dbReference>
<keyword evidence="3" id="KW-0611">Plant defense</keyword>
<evidence type="ECO:0000259" key="6">
    <source>
        <dbReference type="Pfam" id="PF25019"/>
    </source>
</evidence>
<dbReference type="InterPro" id="IPR056789">
    <property type="entry name" value="LRR_R13L1-DRL21"/>
</dbReference>
<evidence type="ECO:0000256" key="2">
    <source>
        <dbReference type="ARBA" id="ARBA00022737"/>
    </source>
</evidence>
<dbReference type="PANTHER" id="PTHR36766">
    <property type="entry name" value="PLANT BROAD-SPECTRUM MILDEW RESISTANCE PROTEIN RPW8"/>
    <property type="match status" value="1"/>
</dbReference>
<dbReference type="InterPro" id="IPR036388">
    <property type="entry name" value="WH-like_DNA-bd_sf"/>
</dbReference>
<gene>
    <name evidence="7" type="ORF">PRUPE_1G541300</name>
</gene>
<reference evidence="7 8" key="1">
    <citation type="journal article" date="2013" name="Nat. Genet.">
        <title>The high-quality draft genome of peach (Prunus persica) identifies unique patterns of genetic diversity, domestication and genome evolution.</title>
        <authorList>
            <consortium name="International Peach Genome Initiative"/>
            <person name="Verde I."/>
            <person name="Abbott A.G."/>
            <person name="Scalabrin S."/>
            <person name="Jung S."/>
            <person name="Shu S."/>
            <person name="Marroni F."/>
            <person name="Zhebentyayeva T."/>
            <person name="Dettori M.T."/>
            <person name="Grimwood J."/>
            <person name="Cattonaro F."/>
            <person name="Zuccolo A."/>
            <person name="Rossini L."/>
            <person name="Jenkins J."/>
            <person name="Vendramin E."/>
            <person name="Meisel L.A."/>
            <person name="Decroocq V."/>
            <person name="Sosinski B."/>
            <person name="Prochnik S."/>
            <person name="Mitros T."/>
            <person name="Policriti A."/>
            <person name="Cipriani G."/>
            <person name="Dondini L."/>
            <person name="Ficklin S."/>
            <person name="Goodstein D.M."/>
            <person name="Xuan P."/>
            <person name="Del Fabbro C."/>
            <person name="Aramini V."/>
            <person name="Copetti D."/>
            <person name="Gonzalez S."/>
            <person name="Horner D.S."/>
            <person name="Falchi R."/>
            <person name="Lucas S."/>
            <person name="Mica E."/>
            <person name="Maldonado J."/>
            <person name="Lazzari B."/>
            <person name="Bielenberg D."/>
            <person name="Pirona R."/>
            <person name="Miculan M."/>
            <person name="Barakat A."/>
            <person name="Testolin R."/>
            <person name="Stella A."/>
            <person name="Tartarini S."/>
            <person name="Tonutti P."/>
            <person name="Arus P."/>
            <person name="Orellana A."/>
            <person name="Wells C."/>
            <person name="Main D."/>
            <person name="Vizzotto G."/>
            <person name="Silva H."/>
            <person name="Salamini F."/>
            <person name="Schmutz J."/>
            <person name="Morgante M."/>
            <person name="Rokhsar D.S."/>
        </authorList>
    </citation>
    <scope>NUCLEOTIDE SEQUENCE [LARGE SCALE GENOMIC DNA]</scope>
    <source>
        <strain evidence="8">cv. Nemared</strain>
    </source>
</reference>
<evidence type="ECO:0000256" key="3">
    <source>
        <dbReference type="ARBA" id="ARBA00022821"/>
    </source>
</evidence>
<dbReference type="Gene3D" id="1.10.8.430">
    <property type="entry name" value="Helical domain of apoptotic protease-activating factors"/>
    <property type="match status" value="1"/>
</dbReference>
<dbReference type="Gramene" id="ONI35526">
    <property type="protein sequence ID" value="ONI35526"/>
    <property type="gene ID" value="PRUPE_1G541300"/>
</dbReference>
<evidence type="ECO:0000313" key="7">
    <source>
        <dbReference type="EMBL" id="ONI35526.1"/>
    </source>
</evidence>
<keyword evidence="8" id="KW-1185">Reference proteome</keyword>
<proteinExistence type="predicted"/>
<dbReference type="InterPro" id="IPR032675">
    <property type="entry name" value="LRR_dom_sf"/>
</dbReference>
<dbReference type="Proteomes" id="UP000006882">
    <property type="component" value="Chromosome G1"/>
</dbReference>
<feature type="non-terminal residue" evidence="7">
    <location>
        <position position="1"/>
    </location>
</feature>
<organism evidence="7 8">
    <name type="scientific">Prunus persica</name>
    <name type="common">Peach</name>
    <name type="synonym">Amygdalus persica</name>
    <dbReference type="NCBI Taxonomy" id="3760"/>
    <lineage>
        <taxon>Eukaryota</taxon>
        <taxon>Viridiplantae</taxon>
        <taxon>Streptophyta</taxon>
        <taxon>Embryophyta</taxon>
        <taxon>Tracheophyta</taxon>
        <taxon>Spermatophyta</taxon>
        <taxon>Magnoliopsida</taxon>
        <taxon>eudicotyledons</taxon>
        <taxon>Gunneridae</taxon>
        <taxon>Pentapetalae</taxon>
        <taxon>rosids</taxon>
        <taxon>fabids</taxon>
        <taxon>Rosales</taxon>
        <taxon>Rosaceae</taxon>
        <taxon>Amygdaloideae</taxon>
        <taxon>Amygdaleae</taxon>
        <taxon>Prunus</taxon>
    </lineage>
</organism>
<dbReference type="Gene3D" id="3.80.10.10">
    <property type="entry name" value="Ribonuclease Inhibitor"/>
    <property type="match status" value="4"/>
</dbReference>
<feature type="domain" description="NB-ARC" evidence="4">
    <location>
        <begin position="3"/>
        <end position="48"/>
    </location>
</feature>
<evidence type="ECO:0000256" key="1">
    <source>
        <dbReference type="ARBA" id="ARBA00022614"/>
    </source>
</evidence>
<dbReference type="Gramene" id="ONI35527">
    <property type="protein sequence ID" value="ONI35527"/>
    <property type="gene ID" value="PRUPE_1G541300"/>
</dbReference>
<keyword evidence="1" id="KW-0433">Leucine-rich repeat</keyword>
<protein>
    <submittedName>
        <fullName evidence="7">Uncharacterized protein</fullName>
    </submittedName>
</protein>
<dbReference type="InterPro" id="IPR002182">
    <property type="entry name" value="NB-ARC"/>
</dbReference>
<accession>A0A251RHW5</accession>
<keyword evidence="2" id="KW-0677">Repeat</keyword>
<dbReference type="InterPro" id="IPR027417">
    <property type="entry name" value="P-loop_NTPase"/>
</dbReference>
<dbReference type="GO" id="GO:0006952">
    <property type="term" value="P:defense response"/>
    <property type="evidence" value="ECO:0007669"/>
    <property type="project" value="UniProtKB-KW"/>
</dbReference>
<feature type="domain" description="Disease resistance protein winged helix" evidence="5">
    <location>
        <begin position="133"/>
        <end position="206"/>
    </location>
</feature>
<dbReference type="PANTHER" id="PTHR36766:SF40">
    <property type="entry name" value="DISEASE RESISTANCE PROTEIN RGA3"/>
    <property type="match status" value="1"/>
</dbReference>
<dbReference type="EMBL" id="CM007651">
    <property type="protein sequence ID" value="ONI35526.1"/>
    <property type="molecule type" value="Genomic_DNA"/>
</dbReference>
<evidence type="ECO:0000259" key="5">
    <source>
        <dbReference type="Pfam" id="PF23559"/>
    </source>
</evidence>
<evidence type="ECO:0000313" key="8">
    <source>
        <dbReference type="Proteomes" id="UP000006882"/>
    </source>
</evidence>
<dbReference type="FunFam" id="1.10.10.10:FF:000322">
    <property type="entry name" value="Probable disease resistance protein At1g63360"/>
    <property type="match status" value="1"/>
</dbReference>